<accession>A0A5E4MVQ8</accession>
<keyword evidence="2" id="KW-1185">Reference proteome</keyword>
<sequence>MSTGHYTDKYKMLTGQYIEKYKMLKKKKKNIFGGVSSFVYTDNDKINSISRNSLALALTSPEEIPSAFAKKQEKLDIESDAEMNSENIIGQ</sequence>
<dbReference type="EMBL" id="CABPRJ010001432">
    <property type="protein sequence ID" value="VVC36379.1"/>
    <property type="molecule type" value="Genomic_DNA"/>
</dbReference>
<evidence type="ECO:0000313" key="2">
    <source>
        <dbReference type="Proteomes" id="UP000325440"/>
    </source>
</evidence>
<name>A0A5E4MVQ8_9HEMI</name>
<proteinExistence type="predicted"/>
<protein>
    <submittedName>
        <fullName evidence="1">Uncharacterized protein</fullName>
    </submittedName>
</protein>
<gene>
    <name evidence="1" type="ORF">CINCED_3A016353</name>
</gene>
<dbReference type="AlphaFoldDB" id="A0A5E4MVQ8"/>
<evidence type="ECO:0000313" key="1">
    <source>
        <dbReference type="EMBL" id="VVC36379.1"/>
    </source>
</evidence>
<dbReference type="Proteomes" id="UP000325440">
    <property type="component" value="Unassembled WGS sequence"/>
</dbReference>
<reference evidence="1 2" key="1">
    <citation type="submission" date="2019-08" db="EMBL/GenBank/DDBJ databases">
        <authorList>
            <person name="Alioto T."/>
            <person name="Alioto T."/>
            <person name="Gomez Garrido J."/>
        </authorList>
    </citation>
    <scope>NUCLEOTIDE SEQUENCE [LARGE SCALE GENOMIC DNA]</scope>
</reference>
<organism evidence="1 2">
    <name type="scientific">Cinara cedri</name>
    <dbReference type="NCBI Taxonomy" id="506608"/>
    <lineage>
        <taxon>Eukaryota</taxon>
        <taxon>Metazoa</taxon>
        <taxon>Ecdysozoa</taxon>
        <taxon>Arthropoda</taxon>
        <taxon>Hexapoda</taxon>
        <taxon>Insecta</taxon>
        <taxon>Pterygota</taxon>
        <taxon>Neoptera</taxon>
        <taxon>Paraneoptera</taxon>
        <taxon>Hemiptera</taxon>
        <taxon>Sternorrhyncha</taxon>
        <taxon>Aphidomorpha</taxon>
        <taxon>Aphidoidea</taxon>
        <taxon>Aphididae</taxon>
        <taxon>Lachninae</taxon>
        <taxon>Cinara</taxon>
    </lineage>
</organism>